<dbReference type="Proteomes" id="UP001157974">
    <property type="component" value="Unassembled WGS sequence"/>
</dbReference>
<keyword evidence="2" id="KW-0723">Serine/threonine-protein kinase</keyword>
<comment type="catalytic activity">
    <reaction evidence="7">
        <text>L-threonyl-[protein] + ATP = O-phospho-L-threonyl-[protein] + ADP + H(+)</text>
        <dbReference type="Rhea" id="RHEA:46608"/>
        <dbReference type="Rhea" id="RHEA-COMP:11060"/>
        <dbReference type="Rhea" id="RHEA-COMP:11605"/>
        <dbReference type="ChEBI" id="CHEBI:15378"/>
        <dbReference type="ChEBI" id="CHEBI:30013"/>
        <dbReference type="ChEBI" id="CHEBI:30616"/>
        <dbReference type="ChEBI" id="CHEBI:61977"/>
        <dbReference type="ChEBI" id="CHEBI:456216"/>
        <dbReference type="EC" id="2.7.11.1"/>
    </reaction>
</comment>
<evidence type="ECO:0000256" key="4">
    <source>
        <dbReference type="ARBA" id="ARBA00022741"/>
    </source>
</evidence>
<comment type="catalytic activity">
    <reaction evidence="8">
        <text>L-seryl-[protein] + ATP = O-phospho-L-seryl-[protein] + ADP + H(+)</text>
        <dbReference type="Rhea" id="RHEA:17989"/>
        <dbReference type="Rhea" id="RHEA-COMP:9863"/>
        <dbReference type="Rhea" id="RHEA-COMP:11604"/>
        <dbReference type="ChEBI" id="CHEBI:15378"/>
        <dbReference type="ChEBI" id="CHEBI:29999"/>
        <dbReference type="ChEBI" id="CHEBI:30616"/>
        <dbReference type="ChEBI" id="CHEBI:83421"/>
        <dbReference type="ChEBI" id="CHEBI:456216"/>
        <dbReference type="EC" id="2.7.11.1"/>
    </reaction>
</comment>
<feature type="region of interest" description="Disordered" evidence="9">
    <location>
        <begin position="314"/>
        <end position="387"/>
    </location>
</feature>
<evidence type="ECO:0000313" key="12">
    <source>
        <dbReference type="Proteomes" id="UP001157974"/>
    </source>
</evidence>
<dbReference type="InterPro" id="IPR000719">
    <property type="entry name" value="Prot_kinase_dom"/>
</dbReference>
<evidence type="ECO:0000256" key="9">
    <source>
        <dbReference type="SAM" id="MobiDB-lite"/>
    </source>
</evidence>
<evidence type="ECO:0000256" key="1">
    <source>
        <dbReference type="ARBA" id="ARBA00012513"/>
    </source>
</evidence>
<dbReference type="PROSITE" id="PS00108">
    <property type="entry name" value="PROTEIN_KINASE_ST"/>
    <property type="match status" value="1"/>
</dbReference>
<comment type="caution">
    <text evidence="11">The sequence shown here is derived from an EMBL/GenBank/DDBJ whole genome shotgun (WGS) entry which is preliminary data.</text>
</comment>
<dbReference type="EC" id="2.7.11.1" evidence="1"/>
<keyword evidence="12" id="KW-1185">Reference proteome</keyword>
<evidence type="ECO:0000256" key="8">
    <source>
        <dbReference type="ARBA" id="ARBA00048679"/>
    </source>
</evidence>
<dbReference type="GO" id="GO:0005524">
    <property type="term" value="F:ATP binding"/>
    <property type="evidence" value="ECO:0007669"/>
    <property type="project" value="UniProtKB-KW"/>
</dbReference>
<feature type="compositionally biased region" description="Basic and acidic residues" evidence="9">
    <location>
        <begin position="365"/>
        <end position="382"/>
    </location>
</feature>
<sequence>MFKSFKKALEGLDGALGSAGPLGEGSPAELRVGKHFRCGPVSFRINQIVAEGGYSFVYAAEDVDRPNAYYAVKVILINDEEVGRRAHEEIELLRSLPHHPNIMRFIAGKVHDQEAMIVTELIDGGSLADKLLRNHGSTFSETEILRIMADTAHALAHLHAQQPPIAHRDLKLENVLYDRLQGRFKLCDFGSCTTKACRYESFQEIAKEEEVIAAHSTLMYRAPEMVDLYQKKLVCEKVDVWALGCMFYTLCYSVHPFQDGTSLQILNAKYTTPETPSYTPTFNKLLKSMLNPNPETRPDIFIILEGLCRMSGRQMDPNLKRLGDRRRDNSEASTSSPRSTHHLNSTSVPAGVSKSKLQRNSQPRGFDRPDNPQKPQPRKEGATKPAVAVAQKEDLLISLEGSGKPANDDWADFEGVFGGSEQSATNTVQGTNSEPVATRTTGSNPSTPGDFLSDLYKSSSDGGSSTTSAAPRSIPSFLSSKQTAQSKPRSTDPFADLLSLSKSK</sequence>
<feature type="compositionally biased region" description="Polar residues" evidence="9">
    <location>
        <begin position="476"/>
        <end position="488"/>
    </location>
</feature>
<dbReference type="PANTHER" id="PTHR22967">
    <property type="entry name" value="SERINE/THREONINE PROTEIN KINASE"/>
    <property type="match status" value="1"/>
</dbReference>
<organism evidence="11 12">
    <name type="scientific">Rhodosorus marinus</name>
    <dbReference type="NCBI Taxonomy" id="101924"/>
    <lineage>
        <taxon>Eukaryota</taxon>
        <taxon>Rhodophyta</taxon>
        <taxon>Stylonematophyceae</taxon>
        <taxon>Stylonematales</taxon>
        <taxon>Stylonemataceae</taxon>
        <taxon>Rhodosorus</taxon>
    </lineage>
</organism>
<dbReference type="SMART" id="SM00220">
    <property type="entry name" value="S_TKc"/>
    <property type="match status" value="1"/>
</dbReference>
<feature type="compositionally biased region" description="Polar residues" evidence="9">
    <location>
        <begin position="420"/>
        <end position="447"/>
    </location>
</feature>
<dbReference type="EMBL" id="JAMWBK010000004">
    <property type="protein sequence ID" value="KAJ8905516.1"/>
    <property type="molecule type" value="Genomic_DNA"/>
</dbReference>
<evidence type="ECO:0000256" key="6">
    <source>
        <dbReference type="ARBA" id="ARBA00022840"/>
    </source>
</evidence>
<gene>
    <name evidence="11" type="ORF">NDN08_002023</name>
</gene>
<dbReference type="Gene3D" id="1.10.510.10">
    <property type="entry name" value="Transferase(Phosphotransferase) domain 1"/>
    <property type="match status" value="1"/>
</dbReference>
<feature type="region of interest" description="Disordered" evidence="9">
    <location>
        <begin position="400"/>
        <end position="504"/>
    </location>
</feature>
<feature type="domain" description="Protein kinase" evidence="10">
    <location>
        <begin position="43"/>
        <end position="319"/>
    </location>
</feature>
<keyword evidence="3" id="KW-0808">Transferase</keyword>
<feature type="compositionally biased region" description="Low complexity" evidence="9">
    <location>
        <begin position="452"/>
        <end position="468"/>
    </location>
</feature>
<reference evidence="11 12" key="1">
    <citation type="journal article" date="2023" name="Nat. Commun.">
        <title>Origin of minicircular mitochondrial genomes in red algae.</title>
        <authorList>
            <person name="Lee Y."/>
            <person name="Cho C.H."/>
            <person name="Lee Y.M."/>
            <person name="Park S.I."/>
            <person name="Yang J.H."/>
            <person name="West J.A."/>
            <person name="Bhattacharya D."/>
            <person name="Yoon H.S."/>
        </authorList>
    </citation>
    <scope>NUCLEOTIDE SEQUENCE [LARGE SCALE GENOMIC DNA]</scope>
    <source>
        <strain evidence="11 12">CCMP1338</strain>
        <tissue evidence="11">Whole cell</tissue>
    </source>
</reference>
<feature type="compositionally biased region" description="Basic and acidic residues" evidence="9">
    <location>
        <begin position="318"/>
        <end position="330"/>
    </location>
</feature>
<name>A0AAV8UYC9_9RHOD</name>
<accession>A0AAV8UYC9</accession>
<keyword evidence="4" id="KW-0547">Nucleotide-binding</keyword>
<feature type="compositionally biased region" description="Polar residues" evidence="9">
    <location>
        <begin position="331"/>
        <end position="348"/>
    </location>
</feature>
<keyword evidence="5" id="KW-0418">Kinase</keyword>
<evidence type="ECO:0000256" key="2">
    <source>
        <dbReference type="ARBA" id="ARBA00022527"/>
    </source>
</evidence>
<evidence type="ECO:0000256" key="7">
    <source>
        <dbReference type="ARBA" id="ARBA00047899"/>
    </source>
</evidence>
<dbReference type="GO" id="GO:0005737">
    <property type="term" value="C:cytoplasm"/>
    <property type="evidence" value="ECO:0007669"/>
    <property type="project" value="TreeGrafter"/>
</dbReference>
<keyword evidence="6" id="KW-0067">ATP-binding</keyword>
<proteinExistence type="predicted"/>
<protein>
    <recommendedName>
        <fullName evidence="1">non-specific serine/threonine protein kinase</fullName>
        <ecNumber evidence="1">2.7.11.1</ecNumber>
    </recommendedName>
</protein>
<dbReference type="Pfam" id="PF00069">
    <property type="entry name" value="Pkinase"/>
    <property type="match status" value="1"/>
</dbReference>
<dbReference type="AlphaFoldDB" id="A0AAV8UYC9"/>
<dbReference type="PANTHER" id="PTHR22967:SF57">
    <property type="entry name" value="AUXILIN, ISOFORM A-RELATED"/>
    <property type="match status" value="1"/>
</dbReference>
<dbReference type="GO" id="GO:0004674">
    <property type="term" value="F:protein serine/threonine kinase activity"/>
    <property type="evidence" value="ECO:0007669"/>
    <property type="project" value="UniProtKB-KW"/>
</dbReference>
<evidence type="ECO:0000256" key="3">
    <source>
        <dbReference type="ARBA" id="ARBA00022679"/>
    </source>
</evidence>
<evidence type="ECO:0000259" key="10">
    <source>
        <dbReference type="PROSITE" id="PS50011"/>
    </source>
</evidence>
<evidence type="ECO:0000256" key="5">
    <source>
        <dbReference type="ARBA" id="ARBA00022777"/>
    </source>
</evidence>
<dbReference type="InterPro" id="IPR008271">
    <property type="entry name" value="Ser/Thr_kinase_AS"/>
</dbReference>
<dbReference type="PROSITE" id="PS50011">
    <property type="entry name" value="PROTEIN_KINASE_DOM"/>
    <property type="match status" value="1"/>
</dbReference>
<dbReference type="InterPro" id="IPR011009">
    <property type="entry name" value="Kinase-like_dom_sf"/>
</dbReference>
<dbReference type="SUPFAM" id="SSF56112">
    <property type="entry name" value="Protein kinase-like (PK-like)"/>
    <property type="match status" value="1"/>
</dbReference>
<evidence type="ECO:0000313" key="11">
    <source>
        <dbReference type="EMBL" id="KAJ8905516.1"/>
    </source>
</evidence>